<feature type="region of interest" description="Disordered" evidence="1">
    <location>
        <begin position="1"/>
        <end position="26"/>
    </location>
</feature>
<dbReference type="EMBL" id="DXDC01000309">
    <property type="protein sequence ID" value="HIY66617.1"/>
    <property type="molecule type" value="Genomic_DNA"/>
</dbReference>
<keyword evidence="2" id="KW-1133">Transmembrane helix</keyword>
<evidence type="ECO:0000256" key="2">
    <source>
        <dbReference type="SAM" id="Phobius"/>
    </source>
</evidence>
<evidence type="ECO:0000256" key="1">
    <source>
        <dbReference type="SAM" id="MobiDB-lite"/>
    </source>
</evidence>
<dbReference type="AlphaFoldDB" id="A0A9D2C9U1"/>
<feature type="transmembrane region" description="Helical" evidence="2">
    <location>
        <begin position="199"/>
        <end position="219"/>
    </location>
</feature>
<dbReference type="InterPro" id="IPR016566">
    <property type="entry name" value="UCP010219"/>
</dbReference>
<evidence type="ECO:0000313" key="4">
    <source>
        <dbReference type="Proteomes" id="UP000824005"/>
    </source>
</evidence>
<organism evidence="3 4">
    <name type="scientific">Candidatus Agrococcus pullicola</name>
    <dbReference type="NCBI Taxonomy" id="2838429"/>
    <lineage>
        <taxon>Bacteria</taxon>
        <taxon>Bacillati</taxon>
        <taxon>Actinomycetota</taxon>
        <taxon>Actinomycetes</taxon>
        <taxon>Micrococcales</taxon>
        <taxon>Microbacteriaceae</taxon>
        <taxon>Agrococcus</taxon>
    </lineage>
</organism>
<dbReference type="Proteomes" id="UP000824005">
    <property type="component" value="Unassembled WGS sequence"/>
</dbReference>
<name>A0A9D2C9U1_9MICO</name>
<reference evidence="3" key="1">
    <citation type="journal article" date="2021" name="PeerJ">
        <title>Extensive microbial diversity within the chicken gut microbiome revealed by metagenomics and culture.</title>
        <authorList>
            <person name="Gilroy R."/>
            <person name="Ravi A."/>
            <person name="Getino M."/>
            <person name="Pursley I."/>
            <person name="Horton D.L."/>
            <person name="Alikhan N.F."/>
            <person name="Baker D."/>
            <person name="Gharbi K."/>
            <person name="Hall N."/>
            <person name="Watson M."/>
            <person name="Adriaenssens E.M."/>
            <person name="Foster-Nyarko E."/>
            <person name="Jarju S."/>
            <person name="Secka A."/>
            <person name="Antonio M."/>
            <person name="Oren A."/>
            <person name="Chaudhuri R.R."/>
            <person name="La Ragione R."/>
            <person name="Hildebrand F."/>
            <person name="Pallen M.J."/>
        </authorList>
    </citation>
    <scope>NUCLEOTIDE SEQUENCE</scope>
    <source>
        <strain evidence="3">ChiGjej1B1-98</strain>
    </source>
</reference>
<protein>
    <submittedName>
        <fullName evidence="3">DUF3159 domain-containing protein</fullName>
    </submittedName>
</protein>
<comment type="caution">
    <text evidence="3">The sequence shown here is derived from an EMBL/GenBank/DDBJ whole genome shotgun (WGS) entry which is preliminary data.</text>
</comment>
<reference evidence="3" key="2">
    <citation type="submission" date="2021-04" db="EMBL/GenBank/DDBJ databases">
        <authorList>
            <person name="Gilroy R."/>
        </authorList>
    </citation>
    <scope>NUCLEOTIDE SEQUENCE</scope>
    <source>
        <strain evidence="3">ChiGjej1B1-98</strain>
    </source>
</reference>
<keyword evidence="2" id="KW-0812">Transmembrane</keyword>
<feature type="transmembrane region" description="Helical" evidence="2">
    <location>
        <begin position="113"/>
        <end position="146"/>
    </location>
</feature>
<feature type="transmembrane region" description="Helical" evidence="2">
    <location>
        <begin position="62"/>
        <end position="81"/>
    </location>
</feature>
<sequence length="257" mass="27957">MLVGRAPDRNEDEAEALSTEEPAPHRRESLRSLLGGGRAAIEATVPILAFVVGWIASGNDVLWASGAAVASALVVLIIGLAQRQKLRGLLIGLLLTTVAAILAVYMGDGRYFFLVRILSNCASIVIWAISIAIRWPFLGIILGAIVGTKTRWRRDPVLLRAYSRASWIWAASYAFRVVVLMAVWDRTSVEVLGVVQALTSYPVLIACIVISGWVLFGSIPKQHPGIRHPQVPEEVSGAEFVEEPVSDDVLDIDQPDR</sequence>
<feature type="transmembrane region" description="Helical" evidence="2">
    <location>
        <begin position="88"/>
        <end position="107"/>
    </location>
</feature>
<accession>A0A9D2C9U1</accession>
<evidence type="ECO:0000313" key="3">
    <source>
        <dbReference type="EMBL" id="HIY66617.1"/>
    </source>
</evidence>
<dbReference type="Pfam" id="PF11361">
    <property type="entry name" value="DUF3159"/>
    <property type="match status" value="1"/>
</dbReference>
<gene>
    <name evidence="3" type="ORF">H9830_10110</name>
</gene>
<feature type="transmembrane region" description="Helical" evidence="2">
    <location>
        <begin position="36"/>
        <end position="56"/>
    </location>
</feature>
<proteinExistence type="predicted"/>
<feature type="transmembrane region" description="Helical" evidence="2">
    <location>
        <begin position="167"/>
        <end position="184"/>
    </location>
</feature>
<keyword evidence="2" id="KW-0472">Membrane</keyword>